<reference evidence="1 2" key="1">
    <citation type="journal article" date="2023" name="Arcadia Sci">
        <title>De novo assembly of a long-read Amblyomma americanum tick genome.</title>
        <authorList>
            <person name="Chou S."/>
            <person name="Poskanzer K.E."/>
            <person name="Rollins M."/>
            <person name="Thuy-Boun P.S."/>
        </authorList>
    </citation>
    <scope>NUCLEOTIDE SEQUENCE [LARGE SCALE GENOMIC DNA]</scope>
    <source>
        <strain evidence="1">F_SG_1</strain>
        <tissue evidence="1">Salivary glands</tissue>
    </source>
</reference>
<sequence>MRTRHSRRFCFCPSNRHFVNTISIRWLIIFCVHSHVDVREACEALLSGTLKTFQKFACDGQELQLRCFRNTTISISVAQYGRSVPYDMLCPPPSAHVDSEEEGAARASRSHEFNGSVECIAKEALRVSVPYFLSTRLYPLCLVTAHSEDTV</sequence>
<dbReference type="EMBL" id="JARKHS020000601">
    <property type="protein sequence ID" value="KAK8788620.1"/>
    <property type="molecule type" value="Genomic_DNA"/>
</dbReference>
<dbReference type="Gene3D" id="2.60.120.740">
    <property type="match status" value="1"/>
</dbReference>
<evidence type="ECO:0000313" key="1">
    <source>
        <dbReference type="EMBL" id="KAK8788620.1"/>
    </source>
</evidence>
<evidence type="ECO:0000313" key="2">
    <source>
        <dbReference type="Proteomes" id="UP001321473"/>
    </source>
</evidence>
<dbReference type="InterPro" id="IPR043159">
    <property type="entry name" value="Lectin_gal-bd_sf"/>
</dbReference>
<protein>
    <submittedName>
        <fullName evidence="1">Uncharacterized protein</fullName>
    </submittedName>
</protein>
<dbReference type="AlphaFoldDB" id="A0AAQ4FN02"/>
<comment type="caution">
    <text evidence="1">The sequence shown here is derived from an EMBL/GenBank/DDBJ whole genome shotgun (WGS) entry which is preliminary data.</text>
</comment>
<gene>
    <name evidence="1" type="ORF">V5799_021608</name>
</gene>
<proteinExistence type="predicted"/>
<dbReference type="Proteomes" id="UP001321473">
    <property type="component" value="Unassembled WGS sequence"/>
</dbReference>
<organism evidence="1 2">
    <name type="scientific">Amblyomma americanum</name>
    <name type="common">Lone star tick</name>
    <dbReference type="NCBI Taxonomy" id="6943"/>
    <lineage>
        <taxon>Eukaryota</taxon>
        <taxon>Metazoa</taxon>
        <taxon>Ecdysozoa</taxon>
        <taxon>Arthropoda</taxon>
        <taxon>Chelicerata</taxon>
        <taxon>Arachnida</taxon>
        <taxon>Acari</taxon>
        <taxon>Parasitiformes</taxon>
        <taxon>Ixodida</taxon>
        <taxon>Ixodoidea</taxon>
        <taxon>Ixodidae</taxon>
        <taxon>Amblyomminae</taxon>
        <taxon>Amblyomma</taxon>
    </lineage>
</organism>
<name>A0AAQ4FN02_AMBAM</name>
<accession>A0AAQ4FN02</accession>
<keyword evidence="2" id="KW-1185">Reference proteome</keyword>